<dbReference type="OrthoDB" id="2548432at2759"/>
<sequence length="386" mass="42062">MSTNSTTSSPSAGGSGAIPPFALPIIEAFAREIRPAIAFIMIGTVFTTILLSLLVALFFLSDAPLRKRPVFIFNAGALVLGIVVGILNNHLEIHAILSPLDGDSNVENLVYNILFLWLPWLSEAVLILRIVAVFGSNKARLVPVLIFPIVLKCLRASLIIFYLQRWWLISSATGPSNPVALTRLTQSWTPKVLSITEMLDNGYASAVFLFQLRSQSSVHRNGHISTGNSGKCKDFYLKPRRSLTLEAYTDSFRNKVRILFWIATTNFVVPAHSTVQTNAFTTTAFTVLATVWSSSVSFKEARDTNMNASGVVSEMRFTSGQSKTTTTATMASSGGGGMVSFMSTMRSSLETRHGSGDEKEGFVGQWPVQEVPMRPLRALSTNNSAA</sequence>
<dbReference type="EMBL" id="JH687553">
    <property type="protein sequence ID" value="EIN04601.1"/>
    <property type="molecule type" value="Genomic_DNA"/>
</dbReference>
<feature type="transmembrane region" description="Helical" evidence="1">
    <location>
        <begin position="36"/>
        <end position="59"/>
    </location>
</feature>
<dbReference type="HOGENOM" id="CLU_715978_0_0_1"/>
<organism evidence="2 3">
    <name type="scientific">Punctularia strigosozonata (strain HHB-11173)</name>
    <name type="common">White-rot fungus</name>
    <dbReference type="NCBI Taxonomy" id="741275"/>
    <lineage>
        <taxon>Eukaryota</taxon>
        <taxon>Fungi</taxon>
        <taxon>Dikarya</taxon>
        <taxon>Basidiomycota</taxon>
        <taxon>Agaricomycotina</taxon>
        <taxon>Agaricomycetes</taxon>
        <taxon>Corticiales</taxon>
        <taxon>Punctulariaceae</taxon>
        <taxon>Punctularia</taxon>
    </lineage>
</organism>
<evidence type="ECO:0000256" key="1">
    <source>
        <dbReference type="SAM" id="Phobius"/>
    </source>
</evidence>
<feature type="transmembrane region" description="Helical" evidence="1">
    <location>
        <begin position="71"/>
        <end position="89"/>
    </location>
</feature>
<dbReference type="GeneID" id="18882870"/>
<feature type="transmembrane region" description="Helical" evidence="1">
    <location>
        <begin position="144"/>
        <end position="163"/>
    </location>
</feature>
<keyword evidence="1" id="KW-1133">Transmembrane helix</keyword>
<dbReference type="Proteomes" id="UP000054196">
    <property type="component" value="Unassembled WGS sequence"/>
</dbReference>
<dbReference type="RefSeq" id="XP_007387994.1">
    <property type="nucleotide sequence ID" value="XM_007387932.1"/>
</dbReference>
<proteinExistence type="predicted"/>
<evidence type="ECO:0000313" key="3">
    <source>
        <dbReference type="Proteomes" id="UP000054196"/>
    </source>
</evidence>
<reference evidence="3" key="1">
    <citation type="journal article" date="2012" name="Science">
        <title>The Paleozoic origin of enzymatic lignin decomposition reconstructed from 31 fungal genomes.</title>
        <authorList>
            <person name="Floudas D."/>
            <person name="Binder M."/>
            <person name="Riley R."/>
            <person name="Barry K."/>
            <person name="Blanchette R.A."/>
            <person name="Henrissat B."/>
            <person name="Martinez A.T."/>
            <person name="Otillar R."/>
            <person name="Spatafora J.W."/>
            <person name="Yadav J.S."/>
            <person name="Aerts A."/>
            <person name="Benoit I."/>
            <person name="Boyd A."/>
            <person name="Carlson A."/>
            <person name="Copeland A."/>
            <person name="Coutinho P.M."/>
            <person name="de Vries R.P."/>
            <person name="Ferreira P."/>
            <person name="Findley K."/>
            <person name="Foster B."/>
            <person name="Gaskell J."/>
            <person name="Glotzer D."/>
            <person name="Gorecki P."/>
            <person name="Heitman J."/>
            <person name="Hesse C."/>
            <person name="Hori C."/>
            <person name="Igarashi K."/>
            <person name="Jurgens J.A."/>
            <person name="Kallen N."/>
            <person name="Kersten P."/>
            <person name="Kohler A."/>
            <person name="Kuees U."/>
            <person name="Kumar T.K.A."/>
            <person name="Kuo A."/>
            <person name="LaButti K."/>
            <person name="Larrondo L.F."/>
            <person name="Lindquist E."/>
            <person name="Ling A."/>
            <person name="Lombard V."/>
            <person name="Lucas S."/>
            <person name="Lundell T."/>
            <person name="Martin R."/>
            <person name="McLaughlin D.J."/>
            <person name="Morgenstern I."/>
            <person name="Morin E."/>
            <person name="Murat C."/>
            <person name="Nagy L.G."/>
            <person name="Nolan M."/>
            <person name="Ohm R.A."/>
            <person name="Patyshakuliyeva A."/>
            <person name="Rokas A."/>
            <person name="Ruiz-Duenas F.J."/>
            <person name="Sabat G."/>
            <person name="Salamov A."/>
            <person name="Samejima M."/>
            <person name="Schmutz J."/>
            <person name="Slot J.C."/>
            <person name="St John F."/>
            <person name="Stenlid J."/>
            <person name="Sun H."/>
            <person name="Sun S."/>
            <person name="Syed K."/>
            <person name="Tsang A."/>
            <person name="Wiebenga A."/>
            <person name="Young D."/>
            <person name="Pisabarro A."/>
            <person name="Eastwood D.C."/>
            <person name="Martin F."/>
            <person name="Cullen D."/>
            <person name="Grigoriev I.V."/>
            <person name="Hibbett D.S."/>
        </authorList>
    </citation>
    <scope>NUCLEOTIDE SEQUENCE [LARGE SCALE GENOMIC DNA]</scope>
    <source>
        <strain evidence="3">HHB-11173 SS5</strain>
    </source>
</reference>
<accession>R7S5D9</accession>
<dbReference type="eggNOG" id="ENOG502SK6A">
    <property type="taxonomic scope" value="Eukaryota"/>
</dbReference>
<keyword evidence="1" id="KW-0812">Transmembrane</keyword>
<keyword evidence="3" id="KW-1185">Reference proteome</keyword>
<feature type="transmembrane region" description="Helical" evidence="1">
    <location>
        <begin position="109"/>
        <end position="132"/>
    </location>
</feature>
<dbReference type="AlphaFoldDB" id="R7S5D9"/>
<dbReference type="KEGG" id="psq:PUNSTDRAFT_47283"/>
<evidence type="ECO:0000313" key="2">
    <source>
        <dbReference type="EMBL" id="EIN04601.1"/>
    </source>
</evidence>
<name>R7S5D9_PUNST</name>
<protein>
    <submittedName>
        <fullName evidence="2">Uncharacterized protein</fullName>
    </submittedName>
</protein>
<dbReference type="OMA" id="YIPLCCL"/>
<gene>
    <name evidence="2" type="ORF">PUNSTDRAFT_47283</name>
</gene>
<keyword evidence="1" id="KW-0472">Membrane</keyword>